<evidence type="ECO:0000256" key="3">
    <source>
        <dbReference type="ARBA" id="ARBA00023163"/>
    </source>
</evidence>
<dbReference type="AlphaFoldDB" id="A0A842J9I0"/>
<feature type="transmembrane region" description="Helical" evidence="4">
    <location>
        <begin position="68"/>
        <end position="90"/>
    </location>
</feature>
<keyword evidence="4" id="KW-1133">Transmembrane helix</keyword>
<evidence type="ECO:0000256" key="4">
    <source>
        <dbReference type="SAM" id="Phobius"/>
    </source>
</evidence>
<evidence type="ECO:0000256" key="2">
    <source>
        <dbReference type="ARBA" id="ARBA00023125"/>
    </source>
</evidence>
<feature type="transmembrane region" description="Helical" evidence="4">
    <location>
        <begin position="346"/>
        <end position="363"/>
    </location>
</feature>
<feature type="transmembrane region" description="Helical" evidence="4">
    <location>
        <begin position="102"/>
        <end position="120"/>
    </location>
</feature>
<dbReference type="SUPFAM" id="SSF46894">
    <property type="entry name" value="C-terminal effector domain of the bipartite response regulators"/>
    <property type="match status" value="1"/>
</dbReference>
<dbReference type="GO" id="GO:0003677">
    <property type="term" value="F:DNA binding"/>
    <property type="evidence" value="ECO:0007669"/>
    <property type="project" value="UniProtKB-KW"/>
</dbReference>
<feature type="domain" description="HTH luxR-type" evidence="5">
    <location>
        <begin position="428"/>
        <end position="492"/>
    </location>
</feature>
<comment type="caution">
    <text evidence="6">The sequence shown here is derived from an EMBL/GenBank/DDBJ whole genome shotgun (WGS) entry which is preliminary data.</text>
</comment>
<feature type="transmembrane region" description="Helical" evidence="4">
    <location>
        <begin position="225"/>
        <end position="243"/>
    </location>
</feature>
<keyword evidence="3" id="KW-0804">Transcription</keyword>
<dbReference type="InterPro" id="IPR016032">
    <property type="entry name" value="Sig_transdc_resp-reg_C-effctor"/>
</dbReference>
<dbReference type="PROSITE" id="PS50043">
    <property type="entry name" value="HTH_LUXR_2"/>
    <property type="match status" value="1"/>
</dbReference>
<evidence type="ECO:0000259" key="5">
    <source>
        <dbReference type="PROSITE" id="PS50043"/>
    </source>
</evidence>
<evidence type="ECO:0000313" key="7">
    <source>
        <dbReference type="Proteomes" id="UP000587396"/>
    </source>
</evidence>
<proteinExistence type="predicted"/>
<keyword evidence="7" id="KW-1185">Reference proteome</keyword>
<dbReference type="CDD" id="cd06170">
    <property type="entry name" value="LuxR_C_like"/>
    <property type="match status" value="1"/>
</dbReference>
<dbReference type="PANTHER" id="PTHR44688">
    <property type="entry name" value="DNA-BINDING TRANSCRIPTIONAL ACTIVATOR DEVR_DOSR"/>
    <property type="match status" value="1"/>
</dbReference>
<keyword evidence="2" id="KW-0238">DNA-binding</keyword>
<dbReference type="GO" id="GO:0006355">
    <property type="term" value="P:regulation of DNA-templated transcription"/>
    <property type="evidence" value="ECO:0007669"/>
    <property type="project" value="InterPro"/>
</dbReference>
<accession>A0A842J9I0</accession>
<dbReference type="SMART" id="SM00421">
    <property type="entry name" value="HTH_LUXR"/>
    <property type="match status" value="1"/>
</dbReference>
<dbReference type="InterPro" id="IPR000792">
    <property type="entry name" value="Tscrpt_reg_LuxR_C"/>
</dbReference>
<feature type="transmembrane region" description="Helical" evidence="4">
    <location>
        <begin position="159"/>
        <end position="177"/>
    </location>
</feature>
<dbReference type="PANTHER" id="PTHR44688:SF16">
    <property type="entry name" value="DNA-BINDING TRANSCRIPTIONAL ACTIVATOR DEVR_DOSR"/>
    <property type="match status" value="1"/>
</dbReference>
<keyword evidence="4" id="KW-0812">Transmembrane</keyword>
<dbReference type="EMBL" id="JACMSE010000001">
    <property type="protein sequence ID" value="MBC2888397.1"/>
    <property type="molecule type" value="Genomic_DNA"/>
</dbReference>
<feature type="transmembrane region" description="Helical" evidence="4">
    <location>
        <begin position="289"/>
        <end position="307"/>
    </location>
</feature>
<dbReference type="Proteomes" id="UP000587396">
    <property type="component" value="Unassembled WGS sequence"/>
</dbReference>
<feature type="transmembrane region" description="Helical" evidence="4">
    <location>
        <begin position="183"/>
        <end position="204"/>
    </location>
</feature>
<dbReference type="PRINTS" id="PR00038">
    <property type="entry name" value="HTHLUXR"/>
</dbReference>
<protein>
    <submittedName>
        <fullName evidence="6">Helix-turn-helix transcriptional regulator</fullName>
    </submittedName>
</protein>
<feature type="transmembrane region" description="Helical" evidence="4">
    <location>
        <begin position="43"/>
        <end position="62"/>
    </location>
</feature>
<feature type="transmembrane region" description="Helical" evidence="4">
    <location>
        <begin position="255"/>
        <end position="277"/>
    </location>
</feature>
<keyword evidence="1" id="KW-0805">Transcription regulation</keyword>
<dbReference type="Pfam" id="PF00196">
    <property type="entry name" value="GerE"/>
    <property type="match status" value="1"/>
</dbReference>
<gene>
    <name evidence="6" type="ORF">H7313_03400</name>
</gene>
<dbReference type="InterPro" id="IPR036388">
    <property type="entry name" value="WH-like_DNA-bd_sf"/>
</dbReference>
<organism evidence="6 7">
    <name type="scientific">Gordonibacter massiliensis</name>
    <name type="common">ex Traore et al. 2017</name>
    <dbReference type="NCBI Taxonomy" id="1841863"/>
    <lineage>
        <taxon>Bacteria</taxon>
        <taxon>Bacillati</taxon>
        <taxon>Actinomycetota</taxon>
        <taxon>Coriobacteriia</taxon>
        <taxon>Eggerthellales</taxon>
        <taxon>Eggerthellaceae</taxon>
        <taxon>Gordonibacter</taxon>
    </lineage>
</organism>
<keyword evidence="4" id="KW-0472">Membrane</keyword>
<evidence type="ECO:0000256" key="1">
    <source>
        <dbReference type="ARBA" id="ARBA00023015"/>
    </source>
</evidence>
<dbReference type="Gene3D" id="1.10.10.10">
    <property type="entry name" value="Winged helix-like DNA-binding domain superfamily/Winged helix DNA-binding domain"/>
    <property type="match status" value="1"/>
</dbReference>
<sequence>MGGISKARSASRARCGREGDAVAAETETTDSERLPHVFRHFDLAYLGIFAPHVWIYCVAHRVDLDFGGVLVGIPLYLALSAFMLVIMLLAWKLDLKRIASRLDWPLAVLQAVATVLLVLPLPFTGFASAIVAAVAAGIGVAWLYLQWAPFYARLDVRDAIACIFAAMAVGSACKIPIDVLPPLPAAVVLAALPFVSVVFVRRACRLQPPVKREPRLFYGENPTSIPWKILFGVAAYSLIIGAIQGMPIEVAPLPVWLATTVHHASEVVVALAVLWWVFARGGLLRFSALWQAALLFTATGLFFLPVIGPEWAAWALLSVSIAQTLVVMLFWVMLADVAHHSSTSPFVIFGSGWIAYTLPFALGELGGMAAGSNDAGTTVLAVLAYVLTIAAVFALNESTFSQRRIFADLDLPTPEQSAFASIDAGCVALGQERGLTPREVEVLQLLCKGRSKSYIAESLFISENTVRSHSKHIYAKLDVHSKQEILDLIGAR</sequence>
<evidence type="ECO:0000313" key="6">
    <source>
        <dbReference type="EMBL" id="MBC2888397.1"/>
    </source>
</evidence>
<name>A0A842J9I0_9ACTN</name>
<feature type="transmembrane region" description="Helical" evidence="4">
    <location>
        <begin position="375"/>
        <end position="395"/>
    </location>
</feature>
<feature type="transmembrane region" description="Helical" evidence="4">
    <location>
        <begin position="313"/>
        <end position="334"/>
    </location>
</feature>
<feature type="transmembrane region" description="Helical" evidence="4">
    <location>
        <begin position="126"/>
        <end position="147"/>
    </location>
</feature>
<reference evidence="6 7" key="1">
    <citation type="submission" date="2020-08" db="EMBL/GenBank/DDBJ databases">
        <authorList>
            <person name="Liu C."/>
            <person name="Sun Q."/>
        </authorList>
    </citation>
    <scope>NUCLEOTIDE SEQUENCE [LARGE SCALE GENOMIC DNA]</scope>
    <source>
        <strain evidence="6 7">N22</strain>
    </source>
</reference>